<dbReference type="PANTHER" id="PTHR12800:SF4">
    <property type="entry name" value="HSP90 CO-CHAPERONE CDC37"/>
    <property type="match status" value="1"/>
</dbReference>
<dbReference type="Proteomes" id="UP001303889">
    <property type="component" value="Unassembled WGS sequence"/>
</dbReference>
<evidence type="ECO:0000259" key="10">
    <source>
        <dbReference type="SMART" id="SM01071"/>
    </source>
</evidence>
<dbReference type="InterPro" id="IPR004918">
    <property type="entry name" value="Cdc37"/>
</dbReference>
<evidence type="ECO:0000256" key="7">
    <source>
        <dbReference type="SAM" id="MobiDB-lite"/>
    </source>
</evidence>
<evidence type="ECO:0000256" key="3">
    <source>
        <dbReference type="ARBA" id="ARBA00022490"/>
    </source>
</evidence>
<dbReference type="SMART" id="SM01069">
    <property type="entry name" value="CDC37_C"/>
    <property type="match status" value="1"/>
</dbReference>
<feature type="region of interest" description="Disordered" evidence="7">
    <location>
        <begin position="194"/>
        <end position="259"/>
    </location>
</feature>
<keyword evidence="11" id="KW-0418">Kinase</keyword>
<keyword evidence="3" id="KW-0963">Cytoplasm</keyword>
<evidence type="ECO:0000313" key="11">
    <source>
        <dbReference type="EMBL" id="KAK3896582.1"/>
    </source>
</evidence>
<evidence type="ECO:0000256" key="6">
    <source>
        <dbReference type="SAM" id="Coils"/>
    </source>
</evidence>
<dbReference type="GO" id="GO:0051087">
    <property type="term" value="F:protein-folding chaperone binding"/>
    <property type="evidence" value="ECO:0007669"/>
    <property type="project" value="TreeGrafter"/>
</dbReference>
<feature type="domain" description="Cdc37 Hsp90 binding" evidence="9">
    <location>
        <begin position="216"/>
        <end position="381"/>
    </location>
</feature>
<dbReference type="SMART" id="SM01071">
    <property type="entry name" value="CDC37_N"/>
    <property type="match status" value="1"/>
</dbReference>
<dbReference type="GO" id="GO:0016301">
    <property type="term" value="F:kinase activity"/>
    <property type="evidence" value="ECO:0007669"/>
    <property type="project" value="UniProtKB-KW"/>
</dbReference>
<dbReference type="SUPFAM" id="SSF101391">
    <property type="entry name" value="Hsp90 co-chaperone CDC37"/>
    <property type="match status" value="1"/>
</dbReference>
<dbReference type="Pfam" id="PF08565">
    <property type="entry name" value="CDC37_M"/>
    <property type="match status" value="1"/>
</dbReference>
<feature type="domain" description="Cdc37 C-terminal" evidence="8">
    <location>
        <begin position="401"/>
        <end position="500"/>
    </location>
</feature>
<evidence type="ECO:0000256" key="1">
    <source>
        <dbReference type="ARBA" id="ARBA00004496"/>
    </source>
</evidence>
<keyword evidence="6" id="KW-0175">Coiled coil</keyword>
<dbReference type="GO" id="GO:0006457">
    <property type="term" value="P:protein folding"/>
    <property type="evidence" value="ECO:0007669"/>
    <property type="project" value="TreeGrafter"/>
</dbReference>
<dbReference type="GO" id="GO:0005737">
    <property type="term" value="C:cytoplasm"/>
    <property type="evidence" value="ECO:0007669"/>
    <property type="project" value="UniProtKB-SubCell"/>
</dbReference>
<name>A0AAN6RLZ1_9PEZI</name>
<dbReference type="Gene3D" id="1.20.58.610">
    <property type="entry name" value="Cdc37, Hsp90 binding domain"/>
    <property type="match status" value="1"/>
</dbReference>
<dbReference type="GO" id="GO:0051082">
    <property type="term" value="F:unfolded protein binding"/>
    <property type="evidence" value="ECO:0007669"/>
    <property type="project" value="TreeGrafter"/>
</dbReference>
<feature type="coiled-coil region" evidence="6">
    <location>
        <begin position="149"/>
        <end position="183"/>
    </location>
</feature>
<dbReference type="InterPro" id="IPR013873">
    <property type="entry name" value="Cdc37_C"/>
</dbReference>
<dbReference type="PANTHER" id="PTHR12800">
    <property type="entry name" value="CDC37-RELATED"/>
    <property type="match status" value="1"/>
</dbReference>
<evidence type="ECO:0000313" key="12">
    <source>
        <dbReference type="Proteomes" id="UP001303889"/>
    </source>
</evidence>
<keyword evidence="12" id="KW-1185">Reference proteome</keyword>
<dbReference type="SMART" id="SM01070">
    <property type="entry name" value="CDC37_M"/>
    <property type="match status" value="1"/>
</dbReference>
<organism evidence="11 12">
    <name type="scientific">Staphylotrichum tortipilum</name>
    <dbReference type="NCBI Taxonomy" id="2831512"/>
    <lineage>
        <taxon>Eukaryota</taxon>
        <taxon>Fungi</taxon>
        <taxon>Dikarya</taxon>
        <taxon>Ascomycota</taxon>
        <taxon>Pezizomycotina</taxon>
        <taxon>Sordariomycetes</taxon>
        <taxon>Sordariomycetidae</taxon>
        <taxon>Sordariales</taxon>
        <taxon>Chaetomiaceae</taxon>
        <taxon>Staphylotrichum</taxon>
    </lineage>
</organism>
<proteinExistence type="inferred from homology"/>
<dbReference type="Pfam" id="PF08564">
    <property type="entry name" value="CDC37_C"/>
    <property type="match status" value="1"/>
</dbReference>
<comment type="similarity">
    <text evidence="2">Belongs to the CDC37 family.</text>
</comment>
<evidence type="ECO:0000259" key="9">
    <source>
        <dbReference type="SMART" id="SM01070"/>
    </source>
</evidence>
<evidence type="ECO:0000259" key="8">
    <source>
        <dbReference type="SMART" id="SM01069"/>
    </source>
</evidence>
<dbReference type="GO" id="GO:0019901">
    <property type="term" value="F:protein kinase binding"/>
    <property type="evidence" value="ECO:0007669"/>
    <property type="project" value="InterPro"/>
</dbReference>
<comment type="caution">
    <text evidence="11">The sequence shown here is derived from an EMBL/GenBank/DDBJ whole genome shotgun (WGS) entry which is preliminary data.</text>
</comment>
<dbReference type="InterPro" id="IPR013874">
    <property type="entry name" value="Cdc37_Hsp90-bd"/>
</dbReference>
<reference evidence="11" key="2">
    <citation type="submission" date="2023-05" db="EMBL/GenBank/DDBJ databases">
        <authorList>
            <consortium name="Lawrence Berkeley National Laboratory"/>
            <person name="Steindorff A."/>
            <person name="Hensen N."/>
            <person name="Bonometti L."/>
            <person name="Westerberg I."/>
            <person name="Brannstrom I.O."/>
            <person name="Guillou S."/>
            <person name="Cros-Aarteil S."/>
            <person name="Calhoun S."/>
            <person name="Haridas S."/>
            <person name="Kuo A."/>
            <person name="Mondo S."/>
            <person name="Pangilinan J."/>
            <person name="Riley R."/>
            <person name="Labutti K."/>
            <person name="Andreopoulos B."/>
            <person name="Lipzen A."/>
            <person name="Chen C."/>
            <person name="Yanf M."/>
            <person name="Daum C."/>
            <person name="Ng V."/>
            <person name="Clum A."/>
            <person name="Ohm R."/>
            <person name="Martin F."/>
            <person name="Silar P."/>
            <person name="Natvig D."/>
            <person name="Lalanne C."/>
            <person name="Gautier V."/>
            <person name="Ament-Velasquez S.L."/>
            <person name="Kruys A."/>
            <person name="Hutchinson M.I."/>
            <person name="Powell A.J."/>
            <person name="Barry K."/>
            <person name="Miller A.N."/>
            <person name="Grigoriev I.V."/>
            <person name="Debuchy R."/>
            <person name="Gladieux P."/>
            <person name="Thoren M.H."/>
            <person name="Johannesson H."/>
        </authorList>
    </citation>
    <scope>NUCLEOTIDE SEQUENCE</scope>
    <source>
        <strain evidence="11">CBS 103.79</strain>
    </source>
</reference>
<feature type="compositionally biased region" description="Basic and acidic residues" evidence="7">
    <location>
        <begin position="197"/>
        <end position="209"/>
    </location>
</feature>
<keyword evidence="11" id="KW-0808">Transferase</keyword>
<protein>
    <recommendedName>
        <fullName evidence="5">Hsp90 chaperone protein kinase-targeting subunit</fullName>
    </recommendedName>
</protein>
<dbReference type="AlphaFoldDB" id="A0AAN6RLZ1"/>
<evidence type="ECO:0000256" key="2">
    <source>
        <dbReference type="ARBA" id="ARBA00006222"/>
    </source>
</evidence>
<dbReference type="InterPro" id="IPR013855">
    <property type="entry name" value="Cdc37_N_dom"/>
</dbReference>
<dbReference type="GO" id="GO:0031072">
    <property type="term" value="F:heat shock protein binding"/>
    <property type="evidence" value="ECO:0007669"/>
    <property type="project" value="TreeGrafter"/>
</dbReference>
<dbReference type="Pfam" id="PF03234">
    <property type="entry name" value="CDC37_N"/>
    <property type="match status" value="1"/>
</dbReference>
<feature type="domain" description="Cdc37 N-terminal" evidence="10">
    <location>
        <begin position="1"/>
        <end position="197"/>
    </location>
</feature>
<dbReference type="EMBL" id="MU856524">
    <property type="protein sequence ID" value="KAK3896582.1"/>
    <property type="molecule type" value="Genomic_DNA"/>
</dbReference>
<evidence type="ECO:0000256" key="5">
    <source>
        <dbReference type="ARBA" id="ARBA00031396"/>
    </source>
</evidence>
<feature type="region of interest" description="Disordered" evidence="7">
    <location>
        <begin position="98"/>
        <end position="120"/>
    </location>
</feature>
<evidence type="ECO:0000256" key="4">
    <source>
        <dbReference type="ARBA" id="ARBA00023186"/>
    </source>
</evidence>
<dbReference type="GO" id="GO:0050821">
    <property type="term" value="P:protein stabilization"/>
    <property type="evidence" value="ECO:0007669"/>
    <property type="project" value="TreeGrafter"/>
</dbReference>
<dbReference type="InterPro" id="IPR038189">
    <property type="entry name" value="Cdc37_Hsp90-bd_sf"/>
</dbReference>
<comment type="subcellular location">
    <subcellularLocation>
        <location evidence="1">Cytoplasm</location>
    </subcellularLocation>
</comment>
<gene>
    <name evidence="11" type="ORF">C8A05DRAFT_48421</name>
</gene>
<keyword evidence="4" id="KW-0143">Chaperone</keyword>
<accession>A0AAN6RLZ1</accession>
<sequence>MVDYSKWDALELSDDSDVEVHPNVDKRSFIRAKQNQIHMERQQRKLQIEAYKHQRIVNEALAQRLSLLVSAVQSSIQDADANPFDTAFKAMMELALRNPEDDIPPPRPDGLSDPDSPPLPQYSNMVAAVLDEVSKALGQRRVEDRTLRLEAFVEELRVHIQNIQDAQADLIKKLEELEQQSSKKITSDSYHVGFDTSHIRKPDPAEKKLASSSLSSSDTKVELLNPNLHFPEGGLATGSGTAGSDSDKEEEEPARASPLAKRFAQIPRSDYRASYEFVVSHPEMLHEPKEEDGLLFEACTILLNDGDQARERAQQCIHQALLLQYCRLLGRDGVALFFKRMATPEHQGREVFEKELAEMFQRILDIAQRDAKKRQDSAETGKLVERVQLCSLADGEGSVRIVVPMAQSKDEEVQRARSIFESFSPEMRAALETGSLDEVNKVLGEMEASEAENLASLLTESGCMSIEDEIIDATTEDGKKFLEMRRSTSAKDSVKPKGSQQVRVVQVVTRLPDSVLQLRQAGSV</sequence>
<reference evidence="11" key="1">
    <citation type="journal article" date="2023" name="Mol. Phylogenet. Evol.">
        <title>Genome-scale phylogeny and comparative genomics of the fungal order Sordariales.</title>
        <authorList>
            <person name="Hensen N."/>
            <person name="Bonometti L."/>
            <person name="Westerberg I."/>
            <person name="Brannstrom I.O."/>
            <person name="Guillou S."/>
            <person name="Cros-Aarteil S."/>
            <person name="Calhoun S."/>
            <person name="Haridas S."/>
            <person name="Kuo A."/>
            <person name="Mondo S."/>
            <person name="Pangilinan J."/>
            <person name="Riley R."/>
            <person name="LaButti K."/>
            <person name="Andreopoulos B."/>
            <person name="Lipzen A."/>
            <person name="Chen C."/>
            <person name="Yan M."/>
            <person name="Daum C."/>
            <person name="Ng V."/>
            <person name="Clum A."/>
            <person name="Steindorff A."/>
            <person name="Ohm R.A."/>
            <person name="Martin F."/>
            <person name="Silar P."/>
            <person name="Natvig D.O."/>
            <person name="Lalanne C."/>
            <person name="Gautier V."/>
            <person name="Ament-Velasquez S.L."/>
            <person name="Kruys A."/>
            <person name="Hutchinson M.I."/>
            <person name="Powell A.J."/>
            <person name="Barry K."/>
            <person name="Miller A.N."/>
            <person name="Grigoriev I.V."/>
            <person name="Debuchy R."/>
            <person name="Gladieux P."/>
            <person name="Hiltunen Thoren M."/>
            <person name="Johannesson H."/>
        </authorList>
    </citation>
    <scope>NUCLEOTIDE SEQUENCE</scope>
    <source>
        <strain evidence="11">CBS 103.79</strain>
    </source>
</reference>